<protein>
    <submittedName>
        <fullName evidence="1">Uncharacterized protein</fullName>
    </submittedName>
</protein>
<keyword evidence="2" id="KW-1185">Reference proteome</keyword>
<dbReference type="AlphaFoldDB" id="A0A3E0HQA5"/>
<evidence type="ECO:0000313" key="1">
    <source>
        <dbReference type="EMBL" id="REH48598.1"/>
    </source>
</evidence>
<evidence type="ECO:0000313" key="2">
    <source>
        <dbReference type="Proteomes" id="UP000256269"/>
    </source>
</evidence>
<reference evidence="1 2" key="1">
    <citation type="submission" date="2018-08" db="EMBL/GenBank/DDBJ databases">
        <title>Genomic Encyclopedia of Archaeal and Bacterial Type Strains, Phase II (KMG-II): from individual species to whole genera.</title>
        <authorList>
            <person name="Goeker M."/>
        </authorList>
    </citation>
    <scope>NUCLEOTIDE SEQUENCE [LARGE SCALE GENOMIC DNA]</scope>
    <source>
        <strain evidence="1 2">DSM 45791</strain>
    </source>
</reference>
<dbReference type="RefSeq" id="WP_116175345.1">
    <property type="nucleotide sequence ID" value="NZ_CP144375.1"/>
</dbReference>
<proteinExistence type="predicted"/>
<dbReference type="Proteomes" id="UP000256269">
    <property type="component" value="Unassembled WGS sequence"/>
</dbReference>
<sequence length="142" mass="15239">MTLYTVDGGHRDRHEAEHFALDLAPSAVLLCTHVVREPSPHHAVSFELAEADFEELRDPEGGRAFRFPGQDALRGALPVRDLVASSAVDRVVGVGCTVTDDTVVDTRDYVRPVYADGLLTLHVTPASAGTVVPLEVEGGHVC</sequence>
<dbReference type="EMBL" id="QUNO01000005">
    <property type="protein sequence ID" value="REH48598.1"/>
    <property type="molecule type" value="Genomic_DNA"/>
</dbReference>
<organism evidence="1 2">
    <name type="scientific">Kutzneria buriramensis</name>
    <dbReference type="NCBI Taxonomy" id="1045776"/>
    <lineage>
        <taxon>Bacteria</taxon>
        <taxon>Bacillati</taxon>
        <taxon>Actinomycetota</taxon>
        <taxon>Actinomycetes</taxon>
        <taxon>Pseudonocardiales</taxon>
        <taxon>Pseudonocardiaceae</taxon>
        <taxon>Kutzneria</taxon>
    </lineage>
</organism>
<name>A0A3E0HQA5_9PSEU</name>
<dbReference type="OrthoDB" id="5189174at2"/>
<accession>A0A3E0HQA5</accession>
<gene>
    <name evidence="1" type="ORF">BCF44_105457</name>
</gene>
<comment type="caution">
    <text evidence="1">The sequence shown here is derived from an EMBL/GenBank/DDBJ whole genome shotgun (WGS) entry which is preliminary data.</text>
</comment>